<feature type="transmembrane region" description="Helical" evidence="6">
    <location>
        <begin position="345"/>
        <end position="365"/>
    </location>
</feature>
<dbReference type="EMBL" id="CP107006">
    <property type="protein sequence ID" value="UYQ91778.1"/>
    <property type="molecule type" value="Genomic_DNA"/>
</dbReference>
<dbReference type="RefSeq" id="WP_264280150.1">
    <property type="nucleotide sequence ID" value="NZ_CP107006.1"/>
</dbReference>
<feature type="transmembrane region" description="Helical" evidence="6">
    <location>
        <begin position="283"/>
        <end position="301"/>
    </location>
</feature>
<evidence type="ECO:0000256" key="4">
    <source>
        <dbReference type="ARBA" id="ARBA00022989"/>
    </source>
</evidence>
<evidence type="ECO:0000256" key="2">
    <source>
        <dbReference type="ARBA" id="ARBA00022475"/>
    </source>
</evidence>
<reference evidence="8" key="1">
    <citation type="submission" date="2022-10" db="EMBL/GenBank/DDBJ databases">
        <title>Chitinophaga sp. nov., isolated from soil.</title>
        <authorList>
            <person name="Jeon C.O."/>
        </authorList>
    </citation>
    <scope>NUCLEOTIDE SEQUENCE</scope>
    <source>
        <strain evidence="8">R8</strain>
    </source>
</reference>
<dbReference type="SUPFAM" id="SSF103473">
    <property type="entry name" value="MFS general substrate transporter"/>
    <property type="match status" value="1"/>
</dbReference>
<evidence type="ECO:0000256" key="1">
    <source>
        <dbReference type="ARBA" id="ARBA00004651"/>
    </source>
</evidence>
<dbReference type="Gene3D" id="1.20.1720.10">
    <property type="entry name" value="Multidrug resistance protein D"/>
    <property type="match status" value="1"/>
</dbReference>
<feature type="transmembrane region" description="Helical" evidence="6">
    <location>
        <begin position="163"/>
        <end position="182"/>
    </location>
</feature>
<feature type="transmembrane region" description="Helical" evidence="6">
    <location>
        <begin position="214"/>
        <end position="233"/>
    </location>
</feature>
<feature type="transmembrane region" description="Helical" evidence="6">
    <location>
        <begin position="102"/>
        <end position="123"/>
    </location>
</feature>
<keyword evidence="2" id="KW-1003">Cell membrane</keyword>
<feature type="transmembrane region" description="Helical" evidence="6">
    <location>
        <begin position="135"/>
        <end position="157"/>
    </location>
</feature>
<evidence type="ECO:0000259" key="7">
    <source>
        <dbReference type="PROSITE" id="PS50850"/>
    </source>
</evidence>
<evidence type="ECO:0000256" key="5">
    <source>
        <dbReference type="ARBA" id="ARBA00023136"/>
    </source>
</evidence>
<protein>
    <submittedName>
        <fullName evidence="8">MFS transporter</fullName>
    </submittedName>
</protein>
<evidence type="ECO:0000313" key="9">
    <source>
        <dbReference type="Proteomes" id="UP001162741"/>
    </source>
</evidence>
<keyword evidence="9" id="KW-1185">Reference proteome</keyword>
<dbReference type="InterPro" id="IPR050189">
    <property type="entry name" value="MFS_Efflux_Transporters"/>
</dbReference>
<evidence type="ECO:0000256" key="3">
    <source>
        <dbReference type="ARBA" id="ARBA00022692"/>
    </source>
</evidence>
<dbReference type="InterPro" id="IPR011701">
    <property type="entry name" value="MFS"/>
</dbReference>
<feature type="domain" description="Major facilitator superfamily (MFS) profile" evidence="7">
    <location>
        <begin position="10"/>
        <end position="393"/>
    </location>
</feature>
<dbReference type="PANTHER" id="PTHR43124:SF3">
    <property type="entry name" value="CHLORAMPHENICOL EFFLUX PUMP RV0191"/>
    <property type="match status" value="1"/>
</dbReference>
<evidence type="ECO:0000256" key="6">
    <source>
        <dbReference type="SAM" id="Phobius"/>
    </source>
</evidence>
<evidence type="ECO:0000313" key="8">
    <source>
        <dbReference type="EMBL" id="UYQ91778.1"/>
    </source>
</evidence>
<proteinExistence type="predicted"/>
<gene>
    <name evidence="8" type="ORF">MKQ68_16950</name>
</gene>
<feature type="transmembrane region" description="Helical" evidence="6">
    <location>
        <begin position="77"/>
        <end position="96"/>
    </location>
</feature>
<name>A0ABY6IWM0_9BACT</name>
<dbReference type="InterPro" id="IPR020846">
    <property type="entry name" value="MFS_dom"/>
</dbReference>
<feature type="transmembrane region" description="Helical" evidence="6">
    <location>
        <begin position="248"/>
        <end position="271"/>
    </location>
</feature>
<accession>A0ABY6IWM0</accession>
<feature type="transmembrane region" description="Helical" evidence="6">
    <location>
        <begin position="371"/>
        <end position="389"/>
    </location>
</feature>
<keyword evidence="4 6" id="KW-1133">Transmembrane helix</keyword>
<keyword evidence="3 6" id="KW-0812">Transmembrane</keyword>
<dbReference type="PROSITE" id="PS50850">
    <property type="entry name" value="MFS"/>
    <property type="match status" value="1"/>
</dbReference>
<keyword evidence="5 6" id="KW-0472">Membrane</keyword>
<organism evidence="8 9">
    <name type="scientific">Chitinophaga horti</name>
    <dbReference type="NCBI Taxonomy" id="2920382"/>
    <lineage>
        <taxon>Bacteria</taxon>
        <taxon>Pseudomonadati</taxon>
        <taxon>Bacteroidota</taxon>
        <taxon>Chitinophagia</taxon>
        <taxon>Chitinophagales</taxon>
        <taxon>Chitinophagaceae</taxon>
        <taxon>Chitinophaga</taxon>
    </lineage>
</organism>
<comment type="subcellular location">
    <subcellularLocation>
        <location evidence="1">Cell membrane</location>
        <topology evidence="1">Multi-pass membrane protein</topology>
    </subcellularLocation>
</comment>
<dbReference type="InterPro" id="IPR036259">
    <property type="entry name" value="MFS_trans_sf"/>
</dbReference>
<feature type="transmembrane region" description="Helical" evidence="6">
    <location>
        <begin position="48"/>
        <end position="65"/>
    </location>
</feature>
<dbReference type="PANTHER" id="PTHR43124">
    <property type="entry name" value="PURINE EFFLUX PUMP PBUE"/>
    <property type="match status" value="1"/>
</dbReference>
<dbReference type="Pfam" id="PF07690">
    <property type="entry name" value="MFS_1"/>
    <property type="match status" value="1"/>
</dbReference>
<dbReference type="Proteomes" id="UP001162741">
    <property type="component" value="Chromosome"/>
</dbReference>
<feature type="transmembrane region" description="Helical" evidence="6">
    <location>
        <begin position="307"/>
        <end position="324"/>
    </location>
</feature>
<sequence>MEDYMRSVEFIALSACCMMLTAVGIDVMLPAFGEIRRDFGLHAHSTDTAYIVIVFFLGQLFQIVFGPMSDRLGRLYVLRIGFFLYLVGSVVAALSGNLTYMLIGRFIAGTGASAVFMTILAIVRDKFSGDDMARVMSFIFTIFLFTPVAAPFLGMAILTFSSWRIVFMVPPVFAIIVFVWSLRMEETLPPDKRSNIRAGELFELFRSVIGDRSFLRYTSITTLLFGGLSAYVSNAEFIVSDIYNKPGLFAWVFGCIGVVMAMGALLNAKLVSVYGSRKTMKGLLVLYLTIACVLLAGVFILMPLPGMYFFFGCIALLLGINLAVEPNSSSLAMQNVGNNAGTASALYGTCFFFGGAMIGTLISYFMSFGLISMAVGFAVIGLLTLWLTFSDKR</sequence>